<feature type="site" description="Could be important to modulate the pK values of the two catalytic cysteine residues" evidence="8">
    <location>
        <position position="212"/>
    </location>
</feature>
<evidence type="ECO:0000256" key="6">
    <source>
        <dbReference type="ARBA" id="ARBA00023235"/>
    </source>
</evidence>
<comment type="pathway">
    <text evidence="1 8">Amino-acid biosynthesis; L-lysine biosynthesis via DAP pathway; DL-2,6-diaminopimelate from LL-2,6-diaminopimelate: step 1/1.</text>
</comment>
<dbReference type="HAMAP" id="MF_00197">
    <property type="entry name" value="DAP_epimerase"/>
    <property type="match status" value="1"/>
</dbReference>
<evidence type="ECO:0000256" key="4">
    <source>
        <dbReference type="ARBA" id="ARBA00022605"/>
    </source>
</evidence>
<name>A0ABT7QK11_9GAMM</name>
<dbReference type="InterPro" id="IPR001653">
    <property type="entry name" value="DAP_epimerase_DapF"/>
</dbReference>
<dbReference type="SUPFAM" id="SSF54506">
    <property type="entry name" value="Diaminopimelate epimerase-like"/>
    <property type="match status" value="2"/>
</dbReference>
<keyword evidence="5 8" id="KW-0457">Lysine biosynthesis</keyword>
<comment type="subcellular location">
    <subcellularLocation>
        <location evidence="8">Cytoplasm</location>
    </subcellularLocation>
</comment>
<feature type="binding site" evidence="8">
    <location>
        <begin position="212"/>
        <end position="213"/>
    </location>
    <ligand>
        <name>substrate</name>
    </ligand>
</feature>
<evidence type="ECO:0000256" key="3">
    <source>
        <dbReference type="ARBA" id="ARBA00013080"/>
    </source>
</evidence>
<feature type="binding site" evidence="8">
    <location>
        <position position="16"/>
    </location>
    <ligand>
        <name>substrate</name>
    </ligand>
</feature>
<comment type="function">
    <text evidence="8">Catalyzes the stereoinversion of LL-2,6-diaminopimelate (L,L-DAP) to meso-diaminopimelate (meso-DAP), a precursor of L-lysine and an essential component of the bacterial peptidoglycan.</text>
</comment>
<evidence type="ECO:0000256" key="8">
    <source>
        <dbReference type="HAMAP-Rule" id="MF_00197"/>
    </source>
</evidence>
<feature type="active site" description="Proton donor" evidence="8">
    <location>
        <position position="76"/>
    </location>
</feature>
<comment type="similarity">
    <text evidence="2 8">Belongs to the diaminopimelate epimerase family.</text>
</comment>
<feature type="binding site" evidence="8">
    <location>
        <begin position="222"/>
        <end position="223"/>
    </location>
    <ligand>
        <name>substrate</name>
    </ligand>
</feature>
<dbReference type="InterPro" id="IPR018510">
    <property type="entry name" value="DAP_epimerase_AS"/>
</dbReference>
<evidence type="ECO:0000313" key="11">
    <source>
        <dbReference type="Proteomes" id="UP001168167"/>
    </source>
</evidence>
<keyword evidence="11" id="KW-1185">Reference proteome</keyword>
<reference evidence="10" key="2">
    <citation type="journal article" date="2023" name="Microbiome">
        <title>Synthase-selected sorting approach identifies a beta-lactone synthase in a nudibranch symbiotic bacterium.</title>
        <authorList>
            <person name="Dzunkova M."/>
            <person name="La Clair J.J."/>
            <person name="Tyml T."/>
            <person name="Doud D."/>
            <person name="Schulz F."/>
            <person name="Piquer-Esteban S."/>
            <person name="Porcel Sanchis D."/>
            <person name="Osborn A."/>
            <person name="Robinson D."/>
            <person name="Louie K.B."/>
            <person name="Bowen B.P."/>
            <person name="Bowers R.M."/>
            <person name="Lee J."/>
            <person name="Arnau V."/>
            <person name="Diaz-Villanueva W."/>
            <person name="Stepanauskas R."/>
            <person name="Gosliner T."/>
            <person name="Date S.V."/>
            <person name="Northen T.R."/>
            <person name="Cheng J.F."/>
            <person name="Burkart M.D."/>
            <person name="Woyke T."/>
        </authorList>
    </citation>
    <scope>NUCLEOTIDE SEQUENCE</scope>
    <source>
        <strain evidence="10">Df01</strain>
    </source>
</reference>
<reference evidence="10" key="1">
    <citation type="submission" date="2022-08" db="EMBL/GenBank/DDBJ databases">
        <authorList>
            <person name="Dzunkova M."/>
            <person name="La Clair J."/>
            <person name="Tyml T."/>
            <person name="Doud D."/>
            <person name="Schulz F."/>
            <person name="Piquer S."/>
            <person name="Porcel Sanchis D."/>
            <person name="Osborn A."/>
            <person name="Robinson D."/>
            <person name="Louie K.B."/>
            <person name="Bowen B.P."/>
            <person name="Bowers R."/>
            <person name="Lee J."/>
            <person name="Arnau Llombart V."/>
            <person name="Diaz Villanueva W."/>
            <person name="Gosliner T."/>
            <person name="Northen T."/>
            <person name="Cheng J.-F."/>
            <person name="Burkart M.D."/>
            <person name="Woyke T."/>
        </authorList>
    </citation>
    <scope>NUCLEOTIDE SEQUENCE</scope>
    <source>
        <strain evidence="10">Df01</strain>
    </source>
</reference>
<evidence type="ECO:0000256" key="7">
    <source>
        <dbReference type="ARBA" id="ARBA00051712"/>
    </source>
</evidence>
<dbReference type="PROSITE" id="PS01326">
    <property type="entry name" value="DAP_EPIMERASE"/>
    <property type="match status" value="1"/>
</dbReference>
<feature type="binding site" evidence="8">
    <location>
        <position position="47"/>
    </location>
    <ligand>
        <name>substrate</name>
    </ligand>
</feature>
<feature type="active site" description="Proton acceptor" evidence="8">
    <location>
        <position position="221"/>
    </location>
</feature>
<keyword evidence="4 8" id="KW-0028">Amino-acid biosynthesis</keyword>
<proteinExistence type="inferred from homology"/>
<accession>A0ABT7QK11</accession>
<protein>
    <recommendedName>
        <fullName evidence="3 8">Diaminopimelate epimerase</fullName>
        <shortName evidence="8">DAP epimerase</shortName>
        <ecNumber evidence="3 8">5.1.1.7</ecNumber>
    </recommendedName>
    <alternativeName>
        <fullName evidence="8">PLP-independent amino acid racemase</fullName>
    </alternativeName>
</protein>
<evidence type="ECO:0000256" key="2">
    <source>
        <dbReference type="ARBA" id="ARBA00010219"/>
    </source>
</evidence>
<dbReference type="Pfam" id="PF01678">
    <property type="entry name" value="DAP_epimerase"/>
    <property type="match status" value="2"/>
</dbReference>
<evidence type="ECO:0000313" key="10">
    <source>
        <dbReference type="EMBL" id="MDM5147042.1"/>
    </source>
</evidence>
<dbReference type="NCBIfam" id="TIGR00652">
    <property type="entry name" value="DapF"/>
    <property type="match status" value="1"/>
</dbReference>
<sequence>MTEAVLPFSKMHGGGNDFVIVNAVHRLLPALDFRHLAARRDGVGCDQILILQAPKTPAADFEYRIINADGGEVGQCGNGARCAHVFAQRQGLTDKKCLRLQTSHTVITTTGVGDGIVRAELAVPQFAPANIPLLCDKQNDTYTADNVIDAGRFAALSLGNPHAVFFVSDETAAAVREIGFAFNRAHELFPVGVNVGFCRVIDACTLALRVYERGVGETPSCGSGAVAAAVAAMQAGFVHTPVQVCMRGVELRCGWEGASSPAWLEGPITHVFDGVIPLSNVQVEA</sequence>
<evidence type="ECO:0000256" key="1">
    <source>
        <dbReference type="ARBA" id="ARBA00005196"/>
    </source>
</evidence>
<keyword evidence="8" id="KW-0963">Cytoplasm</keyword>
<dbReference type="PANTHER" id="PTHR31689">
    <property type="entry name" value="DIAMINOPIMELATE EPIMERASE, CHLOROPLASTIC"/>
    <property type="match status" value="1"/>
</dbReference>
<feature type="binding site" evidence="8">
    <location>
        <position position="194"/>
    </location>
    <ligand>
        <name>substrate</name>
    </ligand>
</feature>
<feature type="site" description="Important for dimerization" evidence="8">
    <location>
        <position position="272"/>
    </location>
</feature>
<dbReference type="GO" id="GO:0008837">
    <property type="term" value="F:diaminopimelate epimerase activity"/>
    <property type="evidence" value="ECO:0007669"/>
    <property type="project" value="UniProtKB-EC"/>
</dbReference>
<evidence type="ECO:0000256" key="9">
    <source>
        <dbReference type="PROSITE-ProRule" id="PRU10125"/>
    </source>
</evidence>
<comment type="caution">
    <text evidence="10">The sequence shown here is derived from an EMBL/GenBank/DDBJ whole genome shotgun (WGS) entry which is preliminary data.</text>
</comment>
<gene>
    <name evidence="8 10" type="primary">dapF</name>
    <name evidence="10" type="ORF">NQX30_01395</name>
</gene>
<feature type="active site" evidence="9">
    <location>
        <position position="76"/>
    </location>
</feature>
<keyword evidence="6 8" id="KW-0413">Isomerase</keyword>
<dbReference type="Proteomes" id="UP001168167">
    <property type="component" value="Unassembled WGS sequence"/>
</dbReference>
<dbReference type="EC" id="5.1.1.7" evidence="3 8"/>
<feature type="binding site" evidence="8">
    <location>
        <position position="67"/>
    </location>
    <ligand>
        <name>substrate</name>
    </ligand>
</feature>
<organism evidence="10 11">
    <name type="scientific">Candidatus Doriopsillibacter californiensis</name>
    <dbReference type="NCBI Taxonomy" id="2970740"/>
    <lineage>
        <taxon>Bacteria</taxon>
        <taxon>Pseudomonadati</taxon>
        <taxon>Pseudomonadota</taxon>
        <taxon>Gammaproteobacteria</taxon>
        <taxon>Candidatus Tethybacterales</taxon>
        <taxon>Candidatus Persebacteraceae</taxon>
        <taxon>Candidatus Doriopsillibacter</taxon>
    </lineage>
</organism>
<comment type="subunit">
    <text evidence="8">Homodimer.</text>
</comment>
<feature type="binding site" evidence="8">
    <location>
        <begin position="77"/>
        <end position="78"/>
    </location>
    <ligand>
        <name>substrate</name>
    </ligand>
</feature>
<dbReference type="Gene3D" id="3.10.310.10">
    <property type="entry name" value="Diaminopimelate Epimerase, Chain A, domain 1"/>
    <property type="match status" value="2"/>
</dbReference>
<feature type="binding site" evidence="8">
    <location>
        <position position="160"/>
    </location>
    <ligand>
        <name>substrate</name>
    </ligand>
</feature>
<dbReference type="EMBL" id="JANQAO010000001">
    <property type="protein sequence ID" value="MDM5147042.1"/>
    <property type="molecule type" value="Genomic_DNA"/>
</dbReference>
<comment type="catalytic activity">
    <reaction evidence="7 8">
        <text>(2S,6S)-2,6-diaminopimelate = meso-2,6-diaminopimelate</text>
        <dbReference type="Rhea" id="RHEA:15393"/>
        <dbReference type="ChEBI" id="CHEBI:57609"/>
        <dbReference type="ChEBI" id="CHEBI:57791"/>
        <dbReference type="EC" id="5.1.1.7"/>
    </reaction>
</comment>
<evidence type="ECO:0000256" key="5">
    <source>
        <dbReference type="ARBA" id="ARBA00023154"/>
    </source>
</evidence>
<dbReference type="PANTHER" id="PTHR31689:SF0">
    <property type="entry name" value="DIAMINOPIMELATE EPIMERASE"/>
    <property type="match status" value="1"/>
</dbReference>
<feature type="site" description="Could be important to modulate the pK values of the two catalytic cysteine residues" evidence="8">
    <location>
        <position position="162"/>
    </location>
</feature>